<protein>
    <recommendedName>
        <fullName evidence="4">Secreted protein</fullName>
    </recommendedName>
</protein>
<feature type="signal peptide" evidence="1">
    <location>
        <begin position="1"/>
        <end position="21"/>
    </location>
</feature>
<evidence type="ECO:0008006" key="4">
    <source>
        <dbReference type="Google" id="ProtNLM"/>
    </source>
</evidence>
<dbReference type="RefSeq" id="WP_282716840.1">
    <property type="nucleotide sequence ID" value="NZ_JASCRY010000003.1"/>
</dbReference>
<sequence>MINSFKKVIMPMVVITLGVFGAISTSAMNQKTTAFADRWGYSHIEGENCVQEIMCSTIPGPPCKTVAGDQLFDLEDGVSCPNPLNKKQ</sequence>
<name>A0AAW6TP86_9FLAO</name>
<proteinExistence type="predicted"/>
<keyword evidence="3" id="KW-1185">Reference proteome</keyword>
<gene>
    <name evidence="2" type="ORF">QLS97_11580</name>
</gene>
<dbReference type="AlphaFoldDB" id="A0AAW6TP86"/>
<evidence type="ECO:0000313" key="2">
    <source>
        <dbReference type="EMBL" id="MDI5950289.1"/>
    </source>
</evidence>
<evidence type="ECO:0000313" key="3">
    <source>
        <dbReference type="Proteomes" id="UP001228643"/>
    </source>
</evidence>
<reference evidence="2 3" key="1">
    <citation type="submission" date="2023-04" db="EMBL/GenBank/DDBJ databases">
        <title>Two novel species of Flavobacterium.</title>
        <authorList>
            <person name="Liu Q."/>
            <person name="Xin Y.-H."/>
        </authorList>
    </citation>
    <scope>NUCLEOTIDE SEQUENCE [LARGE SCALE GENOMIC DNA]</scope>
    <source>
        <strain evidence="2 3">LB2P87</strain>
    </source>
</reference>
<accession>A0AAW6TP86</accession>
<evidence type="ECO:0000256" key="1">
    <source>
        <dbReference type="SAM" id="SignalP"/>
    </source>
</evidence>
<organism evidence="2 3">
    <name type="scientific">Flavobacterium yafengii</name>
    <dbReference type="NCBI Taxonomy" id="3041253"/>
    <lineage>
        <taxon>Bacteria</taxon>
        <taxon>Pseudomonadati</taxon>
        <taxon>Bacteroidota</taxon>
        <taxon>Flavobacteriia</taxon>
        <taxon>Flavobacteriales</taxon>
        <taxon>Flavobacteriaceae</taxon>
        <taxon>Flavobacterium</taxon>
    </lineage>
</organism>
<dbReference type="Proteomes" id="UP001228643">
    <property type="component" value="Unassembled WGS sequence"/>
</dbReference>
<dbReference type="EMBL" id="JASCRY010000003">
    <property type="protein sequence ID" value="MDI5950289.1"/>
    <property type="molecule type" value="Genomic_DNA"/>
</dbReference>
<feature type="chain" id="PRO_5043823772" description="Secreted protein" evidence="1">
    <location>
        <begin position="22"/>
        <end position="88"/>
    </location>
</feature>
<keyword evidence="1" id="KW-0732">Signal</keyword>
<comment type="caution">
    <text evidence="2">The sequence shown here is derived from an EMBL/GenBank/DDBJ whole genome shotgun (WGS) entry which is preliminary data.</text>
</comment>